<dbReference type="Proteomes" id="UP000823615">
    <property type="component" value="Unassembled WGS sequence"/>
</dbReference>
<dbReference type="Pfam" id="PF14390">
    <property type="entry name" value="DUF4420"/>
    <property type="match status" value="1"/>
</dbReference>
<gene>
    <name evidence="1" type="ORF">IAA97_06280</name>
</gene>
<dbReference type="InterPro" id="IPR025534">
    <property type="entry name" value="DUF4420"/>
</dbReference>
<organism evidence="1 2">
    <name type="scientific">Candidatus Ornithospirochaeta stercoripullorum</name>
    <dbReference type="NCBI Taxonomy" id="2840899"/>
    <lineage>
        <taxon>Bacteria</taxon>
        <taxon>Pseudomonadati</taxon>
        <taxon>Spirochaetota</taxon>
        <taxon>Spirochaetia</taxon>
        <taxon>Spirochaetales</taxon>
        <taxon>Spirochaetaceae</taxon>
        <taxon>Spirochaetaceae incertae sedis</taxon>
        <taxon>Candidatus Ornithospirochaeta</taxon>
    </lineage>
</organism>
<comment type="caution">
    <text evidence="1">The sequence shown here is derived from an EMBL/GenBank/DDBJ whole genome shotgun (WGS) entry which is preliminary data.</text>
</comment>
<evidence type="ECO:0000313" key="1">
    <source>
        <dbReference type="EMBL" id="MBO8436569.1"/>
    </source>
</evidence>
<proteinExistence type="predicted"/>
<accession>A0A9D9DYW6</accession>
<name>A0A9D9DYW6_9SPIO</name>
<dbReference type="EMBL" id="JADIMT010000070">
    <property type="protein sequence ID" value="MBO8436569.1"/>
    <property type="molecule type" value="Genomic_DNA"/>
</dbReference>
<dbReference type="AlphaFoldDB" id="A0A9D9DYW6"/>
<sequence>MINIINLFKMLEDEYPSSHDDYTRKIDTPDQLPIYAGISAEKKSFISIKMDTNLIAISTDIVSCSGYDVRKYKINETEFDFRLIICDLQNKSIFYTVIQDLVDSVSFIGSSVEILINRLRRWNIFFKHSPSGVLSKKNQIGLFGELCFIKDNIARSNGLIINCWNGPKGESKDFMFDSFAVEVKTSSQEDHQTIRISNENQLDKAGLKELYLIFNIVNEDQMDGSTLPEFIKEIKVLLKKHHIMIEKFEELLFGIGYDDRFSELYTERFIRSASWIFNVNDDFPKIIPADLAKGISNVSYSVDFSICKNFDGRNILENSLGGYFK</sequence>
<reference evidence="1" key="2">
    <citation type="journal article" date="2021" name="PeerJ">
        <title>Extensive microbial diversity within the chicken gut microbiome revealed by metagenomics and culture.</title>
        <authorList>
            <person name="Gilroy R."/>
            <person name="Ravi A."/>
            <person name="Getino M."/>
            <person name="Pursley I."/>
            <person name="Horton D.L."/>
            <person name="Alikhan N.F."/>
            <person name="Baker D."/>
            <person name="Gharbi K."/>
            <person name="Hall N."/>
            <person name="Watson M."/>
            <person name="Adriaenssens E.M."/>
            <person name="Foster-Nyarko E."/>
            <person name="Jarju S."/>
            <person name="Secka A."/>
            <person name="Antonio M."/>
            <person name="Oren A."/>
            <person name="Chaudhuri R.R."/>
            <person name="La Ragione R."/>
            <person name="Hildebrand F."/>
            <person name="Pallen M.J."/>
        </authorList>
    </citation>
    <scope>NUCLEOTIDE SEQUENCE</scope>
    <source>
        <strain evidence="1">7293</strain>
    </source>
</reference>
<protein>
    <submittedName>
        <fullName evidence="1">PD-(D/E)XK motif protein</fullName>
    </submittedName>
</protein>
<evidence type="ECO:0000313" key="2">
    <source>
        <dbReference type="Proteomes" id="UP000823615"/>
    </source>
</evidence>
<reference evidence="1" key="1">
    <citation type="submission" date="2020-10" db="EMBL/GenBank/DDBJ databases">
        <authorList>
            <person name="Gilroy R."/>
        </authorList>
    </citation>
    <scope>NUCLEOTIDE SEQUENCE</scope>
    <source>
        <strain evidence="1">7293</strain>
    </source>
</reference>